<comment type="function">
    <text evidence="4">Binds to the 23S rRNA.</text>
</comment>
<organism evidence="7 8">
    <name type="scientific">Candidatus Magasanikbacteria bacterium GW2011_GWC2_34_16</name>
    <dbReference type="NCBI Taxonomy" id="1619045"/>
    <lineage>
        <taxon>Bacteria</taxon>
        <taxon>Candidatus Magasanikiibacteriota</taxon>
    </lineage>
</organism>
<evidence type="ECO:0000256" key="5">
    <source>
        <dbReference type="SAM" id="MobiDB-lite"/>
    </source>
</evidence>
<dbReference type="Gene3D" id="3.100.10.10">
    <property type="match status" value="1"/>
</dbReference>
<name>A0A0G0B7G3_9BACT</name>
<accession>A0A0G0B7G3</accession>
<feature type="region of interest" description="Disordered" evidence="5">
    <location>
        <begin position="1"/>
        <end position="52"/>
    </location>
</feature>
<protein>
    <recommendedName>
        <fullName evidence="4">Large ribosomal subunit protein uL15</fullName>
    </recommendedName>
</protein>
<dbReference type="GO" id="GO:0003735">
    <property type="term" value="F:structural constituent of ribosome"/>
    <property type="evidence" value="ECO:0007669"/>
    <property type="project" value="InterPro"/>
</dbReference>
<dbReference type="GO" id="GO:0006412">
    <property type="term" value="P:translation"/>
    <property type="evidence" value="ECO:0007669"/>
    <property type="project" value="UniProtKB-UniRule"/>
</dbReference>
<evidence type="ECO:0000256" key="3">
    <source>
        <dbReference type="ARBA" id="ARBA00023274"/>
    </source>
</evidence>
<comment type="similarity">
    <text evidence="1 4">Belongs to the universal ribosomal protein uL15 family.</text>
</comment>
<dbReference type="GO" id="GO:0019843">
    <property type="term" value="F:rRNA binding"/>
    <property type="evidence" value="ECO:0007669"/>
    <property type="project" value="UniProtKB-UniRule"/>
</dbReference>
<feature type="compositionally biased region" description="Basic residues" evidence="5">
    <location>
        <begin position="12"/>
        <end position="22"/>
    </location>
</feature>
<dbReference type="EMBL" id="LBPO01000001">
    <property type="protein sequence ID" value="KKP59646.1"/>
    <property type="molecule type" value="Genomic_DNA"/>
</dbReference>
<evidence type="ECO:0000313" key="8">
    <source>
        <dbReference type="Proteomes" id="UP000034927"/>
    </source>
</evidence>
<evidence type="ECO:0000256" key="4">
    <source>
        <dbReference type="HAMAP-Rule" id="MF_01341"/>
    </source>
</evidence>
<dbReference type="InterPro" id="IPR036227">
    <property type="entry name" value="Ribosomal_uL15/eL18_sf"/>
</dbReference>
<dbReference type="GO" id="GO:0022625">
    <property type="term" value="C:cytosolic large ribosomal subunit"/>
    <property type="evidence" value="ECO:0007669"/>
    <property type="project" value="TreeGrafter"/>
</dbReference>
<dbReference type="PANTHER" id="PTHR12934">
    <property type="entry name" value="50S RIBOSOMAL PROTEIN L15"/>
    <property type="match status" value="1"/>
</dbReference>
<dbReference type="InterPro" id="IPR021131">
    <property type="entry name" value="Ribosomal_uL15/eL18"/>
</dbReference>
<dbReference type="PATRIC" id="fig|1619045.3.peg.152"/>
<keyword evidence="4" id="KW-0699">rRNA-binding</keyword>
<evidence type="ECO:0000256" key="2">
    <source>
        <dbReference type="ARBA" id="ARBA00022980"/>
    </source>
</evidence>
<evidence type="ECO:0000313" key="7">
    <source>
        <dbReference type="EMBL" id="KKP59646.1"/>
    </source>
</evidence>
<reference evidence="7 8" key="1">
    <citation type="journal article" date="2015" name="Nature">
        <title>rRNA introns, odd ribosomes, and small enigmatic genomes across a large radiation of phyla.</title>
        <authorList>
            <person name="Brown C.T."/>
            <person name="Hug L.A."/>
            <person name="Thomas B.C."/>
            <person name="Sharon I."/>
            <person name="Castelle C.J."/>
            <person name="Singh A."/>
            <person name="Wilkins M.J."/>
            <person name="Williams K.H."/>
            <person name="Banfield J.F."/>
        </authorList>
    </citation>
    <scope>NUCLEOTIDE SEQUENCE [LARGE SCALE GENOMIC DNA]</scope>
</reference>
<keyword evidence="4" id="KW-0694">RNA-binding</keyword>
<evidence type="ECO:0000256" key="1">
    <source>
        <dbReference type="ARBA" id="ARBA00007320"/>
    </source>
</evidence>
<feature type="domain" description="Large ribosomal subunit protein uL15/eL18" evidence="6">
    <location>
        <begin position="79"/>
        <end position="145"/>
    </location>
</feature>
<dbReference type="NCBIfam" id="TIGR01071">
    <property type="entry name" value="rplO_bact"/>
    <property type="match status" value="1"/>
</dbReference>
<keyword evidence="2 4" id="KW-0689">Ribosomal protein</keyword>
<dbReference type="Proteomes" id="UP000034927">
    <property type="component" value="Unassembled WGS sequence"/>
</dbReference>
<comment type="subunit">
    <text evidence="4">Part of the 50S ribosomal subunit.</text>
</comment>
<dbReference type="AlphaFoldDB" id="A0A0G0B7G3"/>
<dbReference type="PANTHER" id="PTHR12934:SF11">
    <property type="entry name" value="LARGE RIBOSOMAL SUBUNIT PROTEIN UL15M"/>
    <property type="match status" value="1"/>
</dbReference>
<sequence length="146" mass="15695">MILAPHTLKPAHGSRHTAKKVGRGNASGHGTYSTRGGKGQTARSGGSRGLRLKGFKQTLQSTPKLRGFHSLATKPTEVLLRDLEKHFAVGDTVNLVTLLEKKLISKNIKAAKILHTGELTKKLVIEGVKCTKTAKEVIEKLGGEVK</sequence>
<dbReference type="HAMAP" id="MF_01341">
    <property type="entry name" value="Ribosomal_uL15"/>
    <property type="match status" value="1"/>
</dbReference>
<comment type="caution">
    <text evidence="7">The sequence shown here is derived from an EMBL/GenBank/DDBJ whole genome shotgun (WGS) entry which is preliminary data.</text>
</comment>
<gene>
    <name evidence="4" type="primary">rplO</name>
    <name evidence="7" type="ORF">UR53_C0001G0146</name>
</gene>
<evidence type="ECO:0000259" key="6">
    <source>
        <dbReference type="Pfam" id="PF00828"/>
    </source>
</evidence>
<keyword evidence="3 4" id="KW-0687">Ribonucleoprotein</keyword>
<dbReference type="InterPro" id="IPR030878">
    <property type="entry name" value="Ribosomal_uL15"/>
</dbReference>
<dbReference type="Pfam" id="PF00828">
    <property type="entry name" value="Ribosomal_L27A"/>
    <property type="match status" value="1"/>
</dbReference>
<dbReference type="SUPFAM" id="SSF52080">
    <property type="entry name" value="Ribosomal proteins L15p and L18e"/>
    <property type="match status" value="1"/>
</dbReference>
<proteinExistence type="inferred from homology"/>
<dbReference type="InterPro" id="IPR005749">
    <property type="entry name" value="Ribosomal_uL15_bac-type"/>
</dbReference>